<name>A0ABT6LPC0_9ACTN</name>
<keyword evidence="2" id="KW-1185">Reference proteome</keyword>
<gene>
    <name evidence="1" type="ORF">M2283_005429</name>
</gene>
<evidence type="ECO:0000313" key="1">
    <source>
        <dbReference type="EMBL" id="MDH6218097.1"/>
    </source>
</evidence>
<dbReference type="PROSITE" id="PS51257">
    <property type="entry name" value="PROKAR_LIPOPROTEIN"/>
    <property type="match status" value="1"/>
</dbReference>
<proteinExistence type="predicted"/>
<reference evidence="1 2" key="1">
    <citation type="submission" date="2023-04" db="EMBL/GenBank/DDBJ databases">
        <title>Forest soil microbial communities from Buena Vista Peninsula, Colon Province, Panama.</title>
        <authorList>
            <person name="Bouskill N."/>
        </authorList>
    </citation>
    <scope>NUCLEOTIDE SEQUENCE [LARGE SCALE GENOMIC DNA]</scope>
    <source>
        <strain evidence="1 2">GGS1</strain>
    </source>
</reference>
<evidence type="ECO:0000313" key="2">
    <source>
        <dbReference type="Proteomes" id="UP001160499"/>
    </source>
</evidence>
<sequence>MKLPLFAGVSVLVPTAGLSACDGSSDASADSSGGSSTIDVRLMRDSVSPQFQAANHVVIHRTDLFKAARLDTASIRTHDH</sequence>
<dbReference type="Proteomes" id="UP001160499">
    <property type="component" value="Unassembled WGS sequence"/>
</dbReference>
<dbReference type="EMBL" id="JARXVH010000008">
    <property type="protein sequence ID" value="MDH6218097.1"/>
    <property type="molecule type" value="Genomic_DNA"/>
</dbReference>
<protein>
    <submittedName>
        <fullName evidence="1">Uncharacterized protein</fullName>
    </submittedName>
</protein>
<accession>A0ABT6LPC0</accession>
<dbReference type="RefSeq" id="WP_348538928.1">
    <property type="nucleotide sequence ID" value="NZ_JARXVH010000008.1"/>
</dbReference>
<organism evidence="1 2">
    <name type="scientific">Streptomyces pseudovenezuelae</name>
    <dbReference type="NCBI Taxonomy" id="67350"/>
    <lineage>
        <taxon>Bacteria</taxon>
        <taxon>Bacillati</taxon>
        <taxon>Actinomycetota</taxon>
        <taxon>Actinomycetes</taxon>
        <taxon>Kitasatosporales</taxon>
        <taxon>Streptomycetaceae</taxon>
        <taxon>Streptomyces</taxon>
        <taxon>Streptomyces aurantiacus group</taxon>
    </lineage>
</organism>
<comment type="caution">
    <text evidence="1">The sequence shown here is derived from an EMBL/GenBank/DDBJ whole genome shotgun (WGS) entry which is preliminary data.</text>
</comment>